<dbReference type="Pfam" id="PF02945">
    <property type="entry name" value="Endonuclease_7"/>
    <property type="match status" value="1"/>
</dbReference>
<evidence type="ECO:0000313" key="1">
    <source>
        <dbReference type="EMBL" id="PRH79344.1"/>
    </source>
</evidence>
<evidence type="ECO:0000313" key="2">
    <source>
        <dbReference type="Proteomes" id="UP000239322"/>
    </source>
</evidence>
<dbReference type="InterPro" id="IPR004211">
    <property type="entry name" value="Endonuclease_7"/>
</dbReference>
<keyword evidence="1" id="KW-0378">Hydrolase</keyword>
<dbReference type="Gene3D" id="3.40.1800.10">
    <property type="entry name" value="His-Me finger endonucleases"/>
    <property type="match status" value="1"/>
</dbReference>
<sequence length="101" mass="11299">MKARRVAAHEKRVQRTYGLDPGEYDRLHAFQGGLCALCRRATGATRKLSVDHDHATGEVRGLLCRPCNNTLGHARDAVAFFARGIDYLNDPPARQMRRQAP</sequence>
<dbReference type="InterPro" id="IPR044925">
    <property type="entry name" value="His-Me_finger_sf"/>
</dbReference>
<dbReference type="EMBL" id="PVLV01000121">
    <property type="protein sequence ID" value="PRH79344.1"/>
    <property type="molecule type" value="Genomic_DNA"/>
</dbReference>
<protein>
    <submittedName>
        <fullName evidence="1">Endonuclease VII</fullName>
    </submittedName>
</protein>
<reference evidence="1 2" key="1">
    <citation type="submission" date="2018-03" db="EMBL/GenBank/DDBJ databases">
        <title>Novel Streptomyces sp. from soil.</title>
        <authorList>
            <person name="Tan G.Y.A."/>
            <person name="Lee Z.Y."/>
        </authorList>
    </citation>
    <scope>NUCLEOTIDE SEQUENCE [LARGE SCALE GENOMIC DNA]</scope>
    <source>
        <strain evidence="1 2">ST5x</strain>
    </source>
</reference>
<keyword evidence="1" id="KW-0540">Nuclease</keyword>
<name>A0A2S9PY45_9ACTN</name>
<dbReference type="AlphaFoldDB" id="A0A2S9PY45"/>
<proteinExistence type="predicted"/>
<keyword evidence="1" id="KW-0255">Endonuclease</keyword>
<dbReference type="OrthoDB" id="581550at2"/>
<comment type="caution">
    <text evidence="1">The sequence shown here is derived from an EMBL/GenBank/DDBJ whole genome shotgun (WGS) entry which is preliminary data.</text>
</comment>
<dbReference type="SUPFAM" id="SSF54060">
    <property type="entry name" value="His-Me finger endonucleases"/>
    <property type="match status" value="1"/>
</dbReference>
<accession>A0A2S9PY45</accession>
<dbReference type="GO" id="GO:0004519">
    <property type="term" value="F:endonuclease activity"/>
    <property type="evidence" value="ECO:0007669"/>
    <property type="project" value="UniProtKB-KW"/>
</dbReference>
<dbReference type="InterPro" id="IPR038563">
    <property type="entry name" value="Endonuclease_7_sf"/>
</dbReference>
<dbReference type="Proteomes" id="UP000239322">
    <property type="component" value="Unassembled WGS sequence"/>
</dbReference>
<organism evidence="1 2">
    <name type="scientific">Streptomyces solincola</name>
    <dbReference type="NCBI Taxonomy" id="2100817"/>
    <lineage>
        <taxon>Bacteria</taxon>
        <taxon>Bacillati</taxon>
        <taxon>Actinomycetota</taxon>
        <taxon>Actinomycetes</taxon>
        <taxon>Kitasatosporales</taxon>
        <taxon>Streptomycetaceae</taxon>
        <taxon>Streptomyces</taxon>
    </lineage>
</organism>
<dbReference type="RefSeq" id="WP_105868460.1">
    <property type="nucleotide sequence ID" value="NZ_PVLV01000121.1"/>
</dbReference>
<keyword evidence="2" id="KW-1185">Reference proteome</keyword>
<gene>
    <name evidence="1" type="ORF">C6N75_09675</name>
</gene>